<feature type="transmembrane region" description="Helical" evidence="7">
    <location>
        <begin position="20"/>
        <end position="38"/>
    </location>
</feature>
<feature type="transmembrane region" description="Helical" evidence="7">
    <location>
        <begin position="383"/>
        <end position="404"/>
    </location>
</feature>
<reference evidence="8 9" key="1">
    <citation type="submission" date="2018-03" db="EMBL/GenBank/DDBJ databases">
        <title>Marinobacter brunus sp. nov., a marine bacterium of Gamma-proteobacteria isolated from the surface seawater of the South China Sea.</title>
        <authorList>
            <person name="Cheng H."/>
            <person name="Wu Y.-H."/>
            <person name="Xamxidin M."/>
            <person name="Xu X.-W."/>
        </authorList>
    </citation>
    <scope>NUCLEOTIDE SEQUENCE [LARGE SCALE GENOMIC DNA]</scope>
    <source>
        <strain evidence="8 9">NH169-3</strain>
    </source>
</reference>
<feature type="transmembrane region" description="Helical" evidence="7">
    <location>
        <begin position="411"/>
        <end position="432"/>
    </location>
</feature>
<gene>
    <name evidence="8" type="ORF">C7H09_17665</name>
</gene>
<feature type="transmembrane region" description="Helical" evidence="7">
    <location>
        <begin position="115"/>
        <end position="132"/>
    </location>
</feature>
<feature type="transmembrane region" description="Helical" evidence="7">
    <location>
        <begin position="204"/>
        <end position="221"/>
    </location>
</feature>
<dbReference type="PANTHER" id="PTHR30250:SF10">
    <property type="entry name" value="LIPOPOLYSACCHARIDE BIOSYNTHESIS PROTEIN WZXC"/>
    <property type="match status" value="1"/>
</dbReference>
<keyword evidence="5 7" id="KW-1133">Transmembrane helix</keyword>
<feature type="transmembrane region" description="Helical" evidence="7">
    <location>
        <begin position="144"/>
        <end position="164"/>
    </location>
</feature>
<feature type="transmembrane region" description="Helical" evidence="7">
    <location>
        <begin position="284"/>
        <end position="305"/>
    </location>
</feature>
<organism evidence="8 9">
    <name type="scientific">Marinobacter fuscus</name>
    <dbReference type="NCBI Taxonomy" id="2109942"/>
    <lineage>
        <taxon>Bacteria</taxon>
        <taxon>Pseudomonadati</taxon>
        <taxon>Pseudomonadota</taxon>
        <taxon>Gammaproteobacteria</taxon>
        <taxon>Pseudomonadales</taxon>
        <taxon>Marinobacteraceae</taxon>
        <taxon>Marinobacter</taxon>
    </lineage>
</organism>
<feature type="transmembrane region" description="Helical" evidence="7">
    <location>
        <begin position="325"/>
        <end position="348"/>
    </location>
</feature>
<feature type="transmembrane region" description="Helical" evidence="7">
    <location>
        <begin position="444"/>
        <end position="475"/>
    </location>
</feature>
<dbReference type="RefSeq" id="WP_106765193.1">
    <property type="nucleotide sequence ID" value="NZ_PXNP01000109.1"/>
</dbReference>
<evidence type="ECO:0000256" key="6">
    <source>
        <dbReference type="ARBA" id="ARBA00023136"/>
    </source>
</evidence>
<comment type="subcellular location">
    <subcellularLocation>
        <location evidence="1">Cell membrane</location>
        <topology evidence="1">Multi-pass membrane protein</topology>
    </subcellularLocation>
</comment>
<dbReference type="Pfam" id="PF13440">
    <property type="entry name" value="Polysacc_synt_3"/>
    <property type="match status" value="1"/>
</dbReference>
<dbReference type="GO" id="GO:0005886">
    <property type="term" value="C:plasma membrane"/>
    <property type="evidence" value="ECO:0007669"/>
    <property type="project" value="UniProtKB-SubCell"/>
</dbReference>
<feature type="transmembrane region" description="Helical" evidence="7">
    <location>
        <begin position="44"/>
        <end position="68"/>
    </location>
</feature>
<dbReference type="OrthoDB" id="8538786at2"/>
<dbReference type="AlphaFoldDB" id="A0A2T1K5S0"/>
<evidence type="ECO:0000256" key="2">
    <source>
        <dbReference type="ARBA" id="ARBA00007430"/>
    </source>
</evidence>
<protein>
    <submittedName>
        <fullName evidence="8">Uncharacterized protein</fullName>
    </submittedName>
</protein>
<name>A0A2T1K5S0_9GAMM</name>
<keyword evidence="4 7" id="KW-0812">Transmembrane</keyword>
<proteinExistence type="inferred from homology"/>
<sequence>MSEFRGRVLKALSWTAGGKVISQIISMGFGIALARMLSPDDFGLIAMMMVFTGFAGLLMDVGLGSALVQKEDVQETHYNTVFWTNLGVGLGLFLLVFTISPYIAQFYGRSELTDIGRVLSLQFVLGALALVPRQRLVKNLSFQVTAVADLLGMIVGGVVAVFMVAEGFGYWALAWQPVILRMVATLYIWAIARWIPAFEFSRAALKELFGFSFYVFATRMIRYGTDKADKLLAGKYLGGDAAGLLDKAQSMMLFPLQSVSHTIGSVMFPALSLIQSDKDRVRKVYLRSTQAIALLTFPMVAGIFAVSENFVLGVLGEQWIEMVPLLQVLCLAGIARSIVTVTGSIYLSQGRAKLQFKVNLFTRPIALSGVLIGLLWGVKGIVIGMAAATWINSLITLAVAGRLIDLGLFQLVATFGRTAAAAVFMAVGIMLLDSALQDFGSLAVFFIQVVAGAGLYLVFALVLRVAALADIWSIVLDRYSKQPKK</sequence>
<evidence type="ECO:0000256" key="3">
    <source>
        <dbReference type="ARBA" id="ARBA00022475"/>
    </source>
</evidence>
<keyword evidence="3" id="KW-1003">Cell membrane</keyword>
<evidence type="ECO:0000256" key="1">
    <source>
        <dbReference type="ARBA" id="ARBA00004651"/>
    </source>
</evidence>
<comment type="similarity">
    <text evidence="2">Belongs to the polysaccharide synthase family.</text>
</comment>
<evidence type="ECO:0000256" key="4">
    <source>
        <dbReference type="ARBA" id="ARBA00022692"/>
    </source>
</evidence>
<comment type="caution">
    <text evidence="8">The sequence shown here is derived from an EMBL/GenBank/DDBJ whole genome shotgun (WGS) entry which is preliminary data.</text>
</comment>
<accession>A0A2T1K5S0</accession>
<keyword evidence="9" id="KW-1185">Reference proteome</keyword>
<feature type="transmembrane region" description="Helical" evidence="7">
    <location>
        <begin position="170"/>
        <end position="192"/>
    </location>
</feature>
<keyword evidence="6 7" id="KW-0472">Membrane</keyword>
<dbReference type="EMBL" id="PXNP01000109">
    <property type="protein sequence ID" value="PSF04852.1"/>
    <property type="molecule type" value="Genomic_DNA"/>
</dbReference>
<feature type="transmembrane region" description="Helical" evidence="7">
    <location>
        <begin position="80"/>
        <end position="103"/>
    </location>
</feature>
<feature type="transmembrane region" description="Helical" evidence="7">
    <location>
        <begin position="360"/>
        <end position="377"/>
    </location>
</feature>
<dbReference type="Proteomes" id="UP000239866">
    <property type="component" value="Unassembled WGS sequence"/>
</dbReference>
<dbReference type="InterPro" id="IPR050833">
    <property type="entry name" value="Poly_Biosynth_Transport"/>
</dbReference>
<evidence type="ECO:0000313" key="8">
    <source>
        <dbReference type="EMBL" id="PSF04852.1"/>
    </source>
</evidence>
<evidence type="ECO:0000256" key="5">
    <source>
        <dbReference type="ARBA" id="ARBA00022989"/>
    </source>
</evidence>
<evidence type="ECO:0000313" key="9">
    <source>
        <dbReference type="Proteomes" id="UP000239866"/>
    </source>
</evidence>
<evidence type="ECO:0000256" key="7">
    <source>
        <dbReference type="SAM" id="Phobius"/>
    </source>
</evidence>
<dbReference type="CDD" id="cd13127">
    <property type="entry name" value="MATE_tuaB_like"/>
    <property type="match status" value="1"/>
</dbReference>
<dbReference type="PANTHER" id="PTHR30250">
    <property type="entry name" value="PST FAMILY PREDICTED COLANIC ACID TRANSPORTER"/>
    <property type="match status" value="1"/>
</dbReference>
<feature type="transmembrane region" description="Helical" evidence="7">
    <location>
        <begin position="252"/>
        <end position="272"/>
    </location>
</feature>